<evidence type="ECO:0000313" key="5">
    <source>
        <dbReference type="Proteomes" id="UP001199710"/>
    </source>
</evidence>
<dbReference type="AlphaFoldDB" id="A0A7W3UI70"/>
<proteinExistence type="predicted"/>
<dbReference type="Proteomes" id="UP001199710">
    <property type="component" value="Unassembled WGS sequence"/>
</dbReference>
<name>A0A7W3UI70_9LACO</name>
<protein>
    <submittedName>
        <fullName evidence="2">PIN domain-containing protein</fullName>
    </submittedName>
</protein>
<keyword evidence="5" id="KW-1185">Reference proteome</keyword>
<dbReference type="InterPro" id="IPR002716">
    <property type="entry name" value="PIN_dom"/>
</dbReference>
<dbReference type="InterPro" id="IPR029060">
    <property type="entry name" value="PIN-like_dom_sf"/>
</dbReference>
<sequence>MQINCENVIDLNHINTEDLSKKKLAFYLDTNIWYWLTYPDSNTERLSDDYAHFVNEIHLAKDTKILYSHLTFAELTNIIERDKLKSYKRDSGNQYISKKKYRQLIDERNSVVEDIEISLNQITRIGESDEAFVEVLNYIKKDDFIKTLHETTLDGTDILMANFIKQNGVQNIITNDRDYLTIKGVNIFTFDLEVINMAQCQGYNTDFRSCFESR</sequence>
<gene>
    <name evidence="2" type="ORF">H5R92_04635</name>
    <name evidence="3" type="ORF">LTY36_07935</name>
</gene>
<evidence type="ECO:0000313" key="2">
    <source>
        <dbReference type="EMBL" id="MBB1095470.1"/>
    </source>
</evidence>
<evidence type="ECO:0000313" key="3">
    <source>
        <dbReference type="EMBL" id="MCD7131116.1"/>
    </source>
</evidence>
<dbReference type="EMBL" id="JACIVE010000053">
    <property type="protein sequence ID" value="MBB1095470.1"/>
    <property type="molecule type" value="Genomic_DNA"/>
</dbReference>
<dbReference type="Gene3D" id="3.40.50.1010">
    <property type="entry name" value="5'-nuclease"/>
    <property type="match status" value="1"/>
</dbReference>
<evidence type="ECO:0000259" key="1">
    <source>
        <dbReference type="Pfam" id="PF01850"/>
    </source>
</evidence>
<organism evidence="2 4">
    <name type="scientific">Limosilactobacillus agrestis</name>
    <dbReference type="NCBI Taxonomy" id="2759748"/>
    <lineage>
        <taxon>Bacteria</taxon>
        <taxon>Bacillati</taxon>
        <taxon>Bacillota</taxon>
        <taxon>Bacilli</taxon>
        <taxon>Lactobacillales</taxon>
        <taxon>Lactobacillaceae</taxon>
        <taxon>Limosilactobacillus</taxon>
    </lineage>
</organism>
<reference evidence="3 5" key="2">
    <citation type="submission" date="2021-12" db="EMBL/GenBank/DDBJ databases">
        <title>A phylogenomic analysis of Limosilactobacillus reuteri reveals ancient and stable evolutionary relationships with rodents and birds and zoonotic transmission to humans.</title>
        <authorList>
            <person name="Li F."/>
            <person name="Li X."/>
            <person name="Cheng C."/>
            <person name="Tollenaar S."/>
            <person name="Zhang J.S."/>
            <person name="Simpson D."/>
            <person name="Tasseva G."/>
            <person name="Perez-Munoz M.E."/>
            <person name="Frese S."/>
            <person name="Gaenzle M.G."/>
            <person name="Walter J."/>
            <person name="Zheng J."/>
        </authorList>
    </citation>
    <scope>NUCLEOTIDE SEQUENCE [LARGE SCALE GENOMIC DNA]</scope>
    <source>
        <strain evidence="3 5">BG-MG3-B</strain>
    </source>
</reference>
<reference evidence="2 4" key="1">
    <citation type="submission" date="2020-07" db="EMBL/GenBank/DDBJ databases">
        <title>Description of Limosilactobacillus balticus sp. nov., Limosilactobacillus agrestis sp. nov., Limosilactobacillus albertensis sp. nov., Limosilactobacillus rudii sp. nov., Limosilactobacillus fastidiosus sp. nov., five novel Limosilactobacillus species isolated from the vertebrate gastrointestinal tract, and proposal of 6 subspecies of Limosilactobacillus reuteri adapted to the gastrointestinal tract of specific vertebrate hosts.</title>
        <authorList>
            <person name="Li F."/>
            <person name="Cheng C."/>
            <person name="Zheng J."/>
            <person name="Quevedo R.M."/>
            <person name="Li J."/>
            <person name="Roos S."/>
            <person name="Gaenzle M.G."/>
            <person name="Walter J."/>
        </authorList>
    </citation>
    <scope>NUCLEOTIDE SEQUENCE [LARGE SCALE GENOMIC DNA]</scope>
    <source>
        <strain evidence="2 4">BG-MG3-A</strain>
    </source>
</reference>
<dbReference type="RefSeq" id="WP_182578385.1">
    <property type="nucleotide sequence ID" value="NZ_JACIVE010000053.1"/>
</dbReference>
<comment type="caution">
    <text evidence="2">The sequence shown here is derived from an EMBL/GenBank/DDBJ whole genome shotgun (WGS) entry which is preliminary data.</text>
</comment>
<feature type="domain" description="PIN" evidence="1">
    <location>
        <begin position="27"/>
        <end position="180"/>
    </location>
</feature>
<dbReference type="SUPFAM" id="SSF88723">
    <property type="entry name" value="PIN domain-like"/>
    <property type="match status" value="1"/>
</dbReference>
<accession>A0A7W3UI70</accession>
<dbReference type="Pfam" id="PF01850">
    <property type="entry name" value="PIN"/>
    <property type="match status" value="1"/>
</dbReference>
<evidence type="ECO:0000313" key="4">
    <source>
        <dbReference type="Proteomes" id="UP000534578"/>
    </source>
</evidence>
<dbReference type="EMBL" id="JAJPDE010000069">
    <property type="protein sequence ID" value="MCD7131116.1"/>
    <property type="molecule type" value="Genomic_DNA"/>
</dbReference>
<dbReference type="Proteomes" id="UP000534578">
    <property type="component" value="Unassembled WGS sequence"/>
</dbReference>